<dbReference type="GO" id="GO:0005975">
    <property type="term" value="P:carbohydrate metabolic process"/>
    <property type="evidence" value="ECO:0007669"/>
    <property type="project" value="InterPro"/>
</dbReference>
<evidence type="ECO:0000256" key="3">
    <source>
        <dbReference type="ARBA" id="ARBA00023295"/>
    </source>
</evidence>
<evidence type="ECO:0000313" key="6">
    <source>
        <dbReference type="Proteomes" id="UP000663866"/>
    </source>
</evidence>
<sequence>MNRIVKISLIVIILNIYHLLNIRGQSTQTSTYCNPINIDYTYSIYNANENISYRSGADPAVVKFRNEYYMFVTRSIDENNHGWERFGENHGDTALAGYIEGPWLTKYNNMYYMQYAAPGTEFNVYGDGVYMSDSPLGPYRYAPKNPISYKPGGFMNGAGHGSTVIGPNNTYWHFASMAVSINVN</sequence>
<dbReference type="Proteomes" id="UP000663866">
    <property type="component" value="Unassembled WGS sequence"/>
</dbReference>
<organism evidence="5 6">
    <name type="scientific">Rotaria magnacalcarata</name>
    <dbReference type="NCBI Taxonomy" id="392030"/>
    <lineage>
        <taxon>Eukaryota</taxon>
        <taxon>Metazoa</taxon>
        <taxon>Spiralia</taxon>
        <taxon>Gnathifera</taxon>
        <taxon>Rotifera</taxon>
        <taxon>Eurotatoria</taxon>
        <taxon>Bdelloidea</taxon>
        <taxon>Philodinida</taxon>
        <taxon>Philodinidae</taxon>
        <taxon>Rotaria</taxon>
    </lineage>
</organism>
<dbReference type="Gene3D" id="2.115.10.20">
    <property type="entry name" value="Glycosyl hydrolase domain, family 43"/>
    <property type="match status" value="1"/>
</dbReference>
<dbReference type="SUPFAM" id="SSF75005">
    <property type="entry name" value="Arabinanase/levansucrase/invertase"/>
    <property type="match status" value="1"/>
</dbReference>
<proteinExistence type="inferred from homology"/>
<keyword evidence="3" id="KW-0326">Glycosidase</keyword>
<dbReference type="InterPro" id="IPR006710">
    <property type="entry name" value="Glyco_hydro_43"/>
</dbReference>
<dbReference type="GO" id="GO:0004553">
    <property type="term" value="F:hydrolase activity, hydrolyzing O-glycosyl compounds"/>
    <property type="evidence" value="ECO:0007669"/>
    <property type="project" value="InterPro"/>
</dbReference>
<dbReference type="AlphaFoldDB" id="A0A820CKF5"/>
<evidence type="ECO:0000256" key="1">
    <source>
        <dbReference type="ARBA" id="ARBA00009865"/>
    </source>
</evidence>
<feature type="signal peptide" evidence="4">
    <location>
        <begin position="1"/>
        <end position="24"/>
    </location>
</feature>
<comment type="similarity">
    <text evidence="1">Belongs to the glycosyl hydrolase 43 family.</text>
</comment>
<comment type="caution">
    <text evidence="5">The sequence shown here is derived from an EMBL/GenBank/DDBJ whole genome shotgun (WGS) entry which is preliminary data.</text>
</comment>
<protein>
    <submittedName>
        <fullName evidence="5">Uncharacterized protein</fullName>
    </submittedName>
</protein>
<gene>
    <name evidence="5" type="ORF">OVN521_LOCUS27638</name>
</gene>
<name>A0A820CKF5_9BILA</name>
<feature type="chain" id="PRO_5032673381" evidence="4">
    <location>
        <begin position="25"/>
        <end position="184"/>
    </location>
</feature>
<evidence type="ECO:0000256" key="2">
    <source>
        <dbReference type="ARBA" id="ARBA00022801"/>
    </source>
</evidence>
<keyword evidence="4" id="KW-0732">Signal</keyword>
<evidence type="ECO:0000313" key="5">
    <source>
        <dbReference type="EMBL" id="CAF4224767.1"/>
    </source>
</evidence>
<evidence type="ECO:0000256" key="4">
    <source>
        <dbReference type="SAM" id="SignalP"/>
    </source>
</evidence>
<dbReference type="Pfam" id="PF04616">
    <property type="entry name" value="Glyco_hydro_43"/>
    <property type="match status" value="1"/>
</dbReference>
<keyword evidence="6" id="KW-1185">Reference proteome</keyword>
<keyword evidence="2" id="KW-0378">Hydrolase</keyword>
<dbReference type="InterPro" id="IPR023296">
    <property type="entry name" value="Glyco_hydro_beta-prop_sf"/>
</dbReference>
<accession>A0A820CKF5</accession>
<dbReference type="EMBL" id="CAJOBG010007718">
    <property type="protein sequence ID" value="CAF4224767.1"/>
    <property type="molecule type" value="Genomic_DNA"/>
</dbReference>
<reference evidence="5" key="1">
    <citation type="submission" date="2021-02" db="EMBL/GenBank/DDBJ databases">
        <authorList>
            <person name="Nowell W R."/>
        </authorList>
    </citation>
    <scope>NUCLEOTIDE SEQUENCE</scope>
</reference>